<accession>A0ABD6AUP7</accession>
<reference evidence="3 4" key="1">
    <citation type="journal article" date="2019" name="Int. J. Syst. Evol. Microbiol.">
        <title>The Global Catalogue of Microorganisms (GCM) 10K type strain sequencing project: providing services to taxonomists for standard genome sequencing and annotation.</title>
        <authorList>
            <consortium name="The Broad Institute Genomics Platform"/>
            <consortium name="The Broad Institute Genome Sequencing Center for Infectious Disease"/>
            <person name="Wu L."/>
            <person name="Ma J."/>
        </authorList>
    </citation>
    <scope>NUCLEOTIDE SEQUENCE [LARGE SCALE GENOMIC DNA]</scope>
    <source>
        <strain evidence="3 4">CGMCC 1.12563</strain>
    </source>
</reference>
<name>A0ABD6AUP7_9EURY</name>
<organism evidence="3 4">
    <name type="scientific">Halomarina rubra</name>
    <dbReference type="NCBI Taxonomy" id="2071873"/>
    <lineage>
        <taxon>Archaea</taxon>
        <taxon>Methanobacteriati</taxon>
        <taxon>Methanobacteriota</taxon>
        <taxon>Stenosarchaea group</taxon>
        <taxon>Halobacteria</taxon>
        <taxon>Halobacteriales</taxon>
        <taxon>Natronomonadaceae</taxon>
        <taxon>Halomarina</taxon>
    </lineage>
</organism>
<dbReference type="GO" id="GO:0004519">
    <property type="term" value="F:endonuclease activity"/>
    <property type="evidence" value="ECO:0007669"/>
    <property type="project" value="UniProtKB-KW"/>
</dbReference>
<dbReference type="AlphaFoldDB" id="A0ABD6AUP7"/>
<dbReference type="Proteomes" id="UP001597187">
    <property type="component" value="Unassembled WGS sequence"/>
</dbReference>
<protein>
    <submittedName>
        <fullName evidence="3">HNH endonuclease</fullName>
    </submittedName>
</protein>
<keyword evidence="3" id="KW-0378">Hydrolase</keyword>
<evidence type="ECO:0000313" key="4">
    <source>
        <dbReference type="Proteomes" id="UP001597187"/>
    </source>
</evidence>
<dbReference type="InterPro" id="IPR003615">
    <property type="entry name" value="HNH_nuc"/>
</dbReference>
<feature type="region of interest" description="Disordered" evidence="1">
    <location>
        <begin position="91"/>
        <end position="129"/>
    </location>
</feature>
<comment type="caution">
    <text evidence="3">The sequence shown here is derived from an EMBL/GenBank/DDBJ whole genome shotgun (WGS) entry which is preliminary data.</text>
</comment>
<keyword evidence="4" id="KW-1185">Reference proteome</keyword>
<proteinExistence type="predicted"/>
<keyword evidence="3" id="KW-0255">Endonuclease</keyword>
<dbReference type="EMBL" id="JBHUDC010000003">
    <property type="protein sequence ID" value="MFD1513446.1"/>
    <property type="molecule type" value="Genomic_DNA"/>
</dbReference>
<gene>
    <name evidence="3" type="ORF">ACFSBT_09165</name>
</gene>
<evidence type="ECO:0000259" key="2">
    <source>
        <dbReference type="Pfam" id="PF13391"/>
    </source>
</evidence>
<dbReference type="Pfam" id="PF13391">
    <property type="entry name" value="HNH_2"/>
    <property type="match status" value="1"/>
</dbReference>
<feature type="compositionally biased region" description="Basic and acidic residues" evidence="1">
    <location>
        <begin position="91"/>
        <end position="112"/>
    </location>
</feature>
<evidence type="ECO:0000256" key="1">
    <source>
        <dbReference type="SAM" id="MobiDB-lite"/>
    </source>
</evidence>
<sequence length="257" mass="29015">MPGNTWTRDEYLVTLDLYLNTPGIVVDKSDPTVQETAEMTGRTPSSIALRLSNYRYLDPQGSKGMSHLSEGCREIWEDFYGNEKELAYEADRAKERLHSPKDDSSAGGEKTRINTGDSSTETKSRSGQADFRAALRDRYDDSCLLCDISTPGLLQAGHILPWSEFEELRGDPDNGLLLCYTHHRAFDLQMWTFTESYEVIARPGLANQNPSLEQFLCGNETLEWPDEPPSAKYLKKHNERVPWWPPKNSASSSLSDS</sequence>
<evidence type="ECO:0000313" key="3">
    <source>
        <dbReference type="EMBL" id="MFD1513446.1"/>
    </source>
</evidence>
<dbReference type="RefSeq" id="WP_250873400.1">
    <property type="nucleotide sequence ID" value="NZ_JALXFV010000003.1"/>
</dbReference>
<feature type="domain" description="HNH nuclease" evidence="2">
    <location>
        <begin position="143"/>
        <end position="193"/>
    </location>
</feature>
<keyword evidence="3" id="KW-0540">Nuclease</keyword>
<feature type="compositionally biased region" description="Polar residues" evidence="1">
    <location>
        <begin position="113"/>
        <end position="127"/>
    </location>
</feature>